<evidence type="ECO:0000313" key="2">
    <source>
        <dbReference type="EMBL" id="KOB86385.1"/>
    </source>
</evidence>
<gene>
    <name evidence="2" type="ORF">PFDG_02069</name>
</gene>
<dbReference type="EMBL" id="DS016287">
    <property type="protein sequence ID" value="KOB86385.1"/>
    <property type="molecule type" value="Genomic_DNA"/>
</dbReference>
<evidence type="ECO:0000313" key="3">
    <source>
        <dbReference type="Proteomes" id="UP000054282"/>
    </source>
</evidence>
<proteinExistence type="predicted"/>
<dbReference type="OrthoDB" id="379020at2759"/>
<sequence length="96" mass="11599">MKVHYINILLFTVPLNILVYNQISLHIRNHTPTTKSRLLCECDVYTSIYDNDPEMKNVMENFNKQTEERFHGINERMQETRKYCKAHAERDTKNYF</sequence>
<accession>A0A0L7M1J0</accession>
<keyword evidence="1" id="KW-0472">Membrane</keyword>
<reference evidence="3" key="1">
    <citation type="submission" date="2006-09" db="EMBL/GenBank/DDBJ databases">
        <title>Annotation of Plasmodium falciparum Dd2.</title>
        <authorList>
            <consortium name="The Broad Institute Genome Sequencing Platform"/>
            <person name="Volkman S.K."/>
            <person name="Neafsey D.E."/>
            <person name="Dash A.P."/>
            <person name="Chitnis C.E."/>
            <person name="Hartl D.L."/>
            <person name="Young S.K."/>
            <person name="Zeng Q."/>
            <person name="Koehrsen M."/>
            <person name="Alvarado L."/>
            <person name="Berlin A."/>
            <person name="Borenstein D."/>
            <person name="Chapman S.B."/>
            <person name="Chen Z."/>
            <person name="Engels R."/>
            <person name="Freedman E."/>
            <person name="Gellesch M."/>
            <person name="Goldberg J."/>
            <person name="Griggs A."/>
            <person name="Gujja S."/>
            <person name="Heilman E.R."/>
            <person name="Heiman D.I."/>
            <person name="Howarth C."/>
            <person name="Jen D."/>
            <person name="Larson L."/>
            <person name="Mehta T."/>
            <person name="Neiman D."/>
            <person name="Park D."/>
            <person name="Pearson M."/>
            <person name="Roberts A."/>
            <person name="Saif S."/>
            <person name="Shea T."/>
            <person name="Shenoy N."/>
            <person name="Sisk P."/>
            <person name="Stolte C."/>
            <person name="Sykes S."/>
            <person name="Walk T."/>
            <person name="White J."/>
            <person name="Yandava C."/>
            <person name="Haas B."/>
            <person name="Henn M.R."/>
            <person name="Nusbaum C."/>
            <person name="Birren B."/>
        </authorList>
    </citation>
    <scope>NUCLEOTIDE SEQUENCE [LARGE SCALE GENOMIC DNA]</scope>
</reference>
<dbReference type="Pfam" id="PF02009">
    <property type="entry name" value="RIFIN"/>
    <property type="match status" value="1"/>
</dbReference>
<reference evidence="3" key="2">
    <citation type="submission" date="2006-09" db="EMBL/GenBank/DDBJ databases">
        <title>The genome sequence of Plasmodium falciparum Dd2.</title>
        <authorList>
            <consortium name="The Broad Institute Genome Sequencing Platform"/>
            <person name="Birren B."/>
            <person name="Lander E."/>
            <person name="Galagan J."/>
            <person name="Nusbaum C."/>
            <person name="Devon K."/>
            <person name="Henn M."/>
            <person name="Jaffe D."/>
            <person name="Butler J."/>
            <person name="Alvarez P."/>
            <person name="Gnerre S."/>
            <person name="Grabherr M."/>
            <person name="Kleber M."/>
            <person name="Mauceli E."/>
            <person name="Brockman W."/>
            <person name="MacCallum I.A."/>
            <person name="Rounsley S."/>
            <person name="Young S."/>
            <person name="LaButti K."/>
            <person name="Pushparaj V."/>
            <person name="DeCaprio D."/>
            <person name="Crawford M."/>
            <person name="Koehrsen M."/>
            <person name="Engels R."/>
            <person name="Montgomery P."/>
            <person name="Pearson M."/>
            <person name="Howarth C."/>
            <person name="Larson L."/>
            <person name="Luoma S."/>
            <person name="White J."/>
            <person name="Kodira C."/>
            <person name="Zeng Q."/>
            <person name="O'Leary S."/>
            <person name="Yandava C."/>
            <person name="Alvarado L."/>
            <person name="Wirth D."/>
            <person name="Volkman S."/>
            <person name="Hartl D."/>
        </authorList>
    </citation>
    <scope>NUCLEOTIDE SEQUENCE [LARGE SCALE GENOMIC DNA]</scope>
</reference>
<evidence type="ECO:0008006" key="4">
    <source>
        <dbReference type="Google" id="ProtNLM"/>
    </source>
</evidence>
<dbReference type="KEGG" id="pfd:PFDG_02069"/>
<keyword evidence="1" id="KW-1133">Transmembrane helix</keyword>
<dbReference type="InterPro" id="IPR006373">
    <property type="entry name" value="VSA_Rifin"/>
</dbReference>
<evidence type="ECO:0000256" key="1">
    <source>
        <dbReference type="SAM" id="Phobius"/>
    </source>
</evidence>
<dbReference type="AlphaFoldDB" id="A0A0L7M1J0"/>
<organism evidence="2 3">
    <name type="scientific">Plasmodium falciparum (isolate Dd2)</name>
    <dbReference type="NCBI Taxonomy" id="57267"/>
    <lineage>
        <taxon>Eukaryota</taxon>
        <taxon>Sar</taxon>
        <taxon>Alveolata</taxon>
        <taxon>Apicomplexa</taxon>
        <taxon>Aconoidasida</taxon>
        <taxon>Haemosporida</taxon>
        <taxon>Plasmodiidae</taxon>
        <taxon>Plasmodium</taxon>
        <taxon>Plasmodium (Laverania)</taxon>
    </lineage>
</organism>
<keyword evidence="1" id="KW-0812">Transmembrane</keyword>
<name>A0A0L7M1J0_PLAF4</name>
<feature type="transmembrane region" description="Helical" evidence="1">
    <location>
        <begin position="6"/>
        <end position="27"/>
    </location>
</feature>
<protein>
    <recommendedName>
        <fullName evidence="4">Rifin</fullName>
    </recommendedName>
</protein>
<dbReference type="Proteomes" id="UP000054282">
    <property type="component" value="Unassembled WGS sequence"/>
</dbReference>